<gene>
    <name evidence="8" type="ORF">ATZ35_00855</name>
</gene>
<feature type="domain" description="ABC3 transporter permease C-terminal" evidence="7">
    <location>
        <begin position="579"/>
        <end position="689"/>
    </location>
</feature>
<dbReference type="InterPro" id="IPR003838">
    <property type="entry name" value="ABC3_permease_C"/>
</dbReference>
<keyword evidence="6" id="KW-0813">Transport</keyword>
<evidence type="ECO:0000313" key="9">
    <source>
        <dbReference type="Proteomes" id="UP000067523"/>
    </source>
</evidence>
<accession>A0A0U2VDF1</accession>
<feature type="transmembrane region" description="Helical" evidence="6">
    <location>
        <begin position="146"/>
        <end position="176"/>
    </location>
</feature>
<evidence type="ECO:0000256" key="5">
    <source>
        <dbReference type="ARBA" id="ARBA00023136"/>
    </source>
</evidence>
<comment type="subcellular location">
    <subcellularLocation>
        <location evidence="1 6">Cell membrane</location>
        <topology evidence="1 6">Multi-pass membrane protein</topology>
    </subcellularLocation>
</comment>
<dbReference type="Proteomes" id="UP000067523">
    <property type="component" value="Chromosome"/>
</dbReference>
<keyword evidence="2 6" id="KW-1003">Cell membrane</keyword>
<dbReference type="GO" id="GO:0055085">
    <property type="term" value="P:transmembrane transport"/>
    <property type="evidence" value="ECO:0007669"/>
    <property type="project" value="UniProtKB-UniRule"/>
</dbReference>
<comment type="similarity">
    <text evidence="6">Belongs to the ABC-4 integral membrane protein family.</text>
</comment>
<feature type="transmembrane region" description="Helical" evidence="6">
    <location>
        <begin position="59"/>
        <end position="81"/>
    </location>
</feature>
<feature type="transmembrane region" description="Helical" evidence="6">
    <location>
        <begin position="197"/>
        <end position="220"/>
    </location>
</feature>
<dbReference type="InterPro" id="IPR052536">
    <property type="entry name" value="ABC-4_Integral_Memb_Prot"/>
</dbReference>
<feature type="transmembrane region" description="Helical" evidence="6">
    <location>
        <begin position="299"/>
        <end position="320"/>
    </location>
</feature>
<dbReference type="PIRSF" id="PIRSF018968">
    <property type="entry name" value="ABC_permease_BceB"/>
    <property type="match status" value="1"/>
</dbReference>
<feature type="transmembrane region" description="Helical" evidence="6">
    <location>
        <begin position="17"/>
        <end position="39"/>
    </location>
</feature>
<sequence length="695" mass="79571">MIFNLSWKNFKGQFLNYLVYFVSMTFAVVVYYCFNAITYNRNLTNRVGQEIHIDSAMNLGGILVVVMILGFMFAANHFFLLKRGKEIGLYHLIGMRKEQISFLFFIETLILGAISLVSGLILGVIFSKLFSMILAKAMFLQVESLFYASIPSMVQTGIVFVFMLLAVSFRSSWLIYRYQVSDLLSKRKKRAANSTKLSVLEIVLSVLGIVFILTGYILSYNVIRFATFLMKAAFGFAGFLIAPVAIMLICMVGTYLFFNYTMNLVVYLFGKDKFNYYRNLNMLALGNTKKHVRRSGNTLSFVTIFIAIALGMIGGAASFYTIGMNSVNITAPTDFIVAQDDFEKVAQVIENKTDTKIDSLVKLNYKLTGSRFHLKIGQDAEENNLSPINILALSNYREFQKINPYLKKIELHNKQDIVILDSIQNILGGFIRYGSDFTLSDGIKLHVSDVRADFLGQDLLRYTFPTVVVSDEQFKEINSGISYTLNAFNVHTNDEEELVNKISEEVKPKWIAPVYYKYQWVDNQLLGYTAKTSQKAENEQSKEYSEDDEQEYWQLNYTNRFSELRYNRRAMGLFIYVAMFLGVLALIITGSILMLQQFSEAEKEKENYDLLKNIGIPKKEITKLVYQQNSIIFFPPMIIGVLHATFAIYVFSKFISSSGYWLAYLSCGLLILIYLAYYFLTSAIYSRIIHGKYRQ</sequence>
<feature type="domain" description="ABC3 transporter permease C-terminal" evidence="7">
    <location>
        <begin position="61"/>
        <end position="175"/>
    </location>
</feature>
<evidence type="ECO:0000256" key="4">
    <source>
        <dbReference type="ARBA" id="ARBA00022989"/>
    </source>
</evidence>
<evidence type="ECO:0000256" key="2">
    <source>
        <dbReference type="ARBA" id="ARBA00022475"/>
    </source>
</evidence>
<keyword evidence="9" id="KW-1185">Reference proteome</keyword>
<dbReference type="PANTHER" id="PTHR46795:SF3">
    <property type="entry name" value="ABC TRANSPORTER PERMEASE"/>
    <property type="match status" value="1"/>
</dbReference>
<dbReference type="PANTHER" id="PTHR46795">
    <property type="entry name" value="ABC TRANSPORTER PERMEASE-RELATED-RELATED"/>
    <property type="match status" value="1"/>
</dbReference>
<feature type="transmembrane region" description="Helical" evidence="6">
    <location>
        <begin position="232"/>
        <end position="258"/>
    </location>
</feature>
<feature type="transmembrane region" description="Helical" evidence="6">
    <location>
        <begin position="631"/>
        <end position="651"/>
    </location>
</feature>
<evidence type="ECO:0000256" key="3">
    <source>
        <dbReference type="ARBA" id="ARBA00022692"/>
    </source>
</evidence>
<dbReference type="InterPro" id="IPR027022">
    <property type="entry name" value="ABC_permease_BceB-typ"/>
</dbReference>
<name>A0A0U2VDF1_9ENTE</name>
<dbReference type="KEGG" id="erx:ATZ35_00855"/>
<evidence type="ECO:0000313" key="8">
    <source>
        <dbReference type="EMBL" id="ALS35756.1"/>
    </source>
</evidence>
<dbReference type="EMBL" id="CP013655">
    <property type="protein sequence ID" value="ALS35756.1"/>
    <property type="molecule type" value="Genomic_DNA"/>
</dbReference>
<dbReference type="STRING" id="118060.ATZ35_00855"/>
<evidence type="ECO:0000259" key="7">
    <source>
        <dbReference type="Pfam" id="PF02687"/>
    </source>
</evidence>
<dbReference type="GO" id="GO:0005886">
    <property type="term" value="C:plasma membrane"/>
    <property type="evidence" value="ECO:0007669"/>
    <property type="project" value="UniProtKB-SubCell"/>
</dbReference>
<feature type="transmembrane region" description="Helical" evidence="6">
    <location>
        <begin position="573"/>
        <end position="595"/>
    </location>
</feature>
<protein>
    <recommendedName>
        <fullName evidence="7">ABC3 transporter permease C-terminal domain-containing protein</fullName>
    </recommendedName>
</protein>
<dbReference type="AlphaFoldDB" id="A0A0U2VDF1"/>
<proteinExistence type="inferred from homology"/>
<feature type="transmembrane region" description="Helical" evidence="6">
    <location>
        <begin position="663"/>
        <end position="685"/>
    </location>
</feature>
<keyword evidence="3 6" id="KW-0812">Transmembrane</keyword>
<organism evidence="8 9">
    <name type="scientific">Enterococcus rotai</name>
    <dbReference type="NCBI Taxonomy" id="118060"/>
    <lineage>
        <taxon>Bacteria</taxon>
        <taxon>Bacillati</taxon>
        <taxon>Bacillota</taxon>
        <taxon>Bacilli</taxon>
        <taxon>Lactobacillales</taxon>
        <taxon>Enterococcaceae</taxon>
        <taxon>Enterococcus</taxon>
    </lineage>
</organism>
<reference evidence="9" key="1">
    <citation type="submission" date="2015-12" db="EMBL/GenBank/DDBJ databases">
        <authorList>
            <person name="Lauer A."/>
            <person name="Humrighouse B."/>
            <person name="Loparev V."/>
            <person name="Shewmaker P.L."/>
            <person name="Whitney A.M."/>
            <person name="McLaughlin R.W."/>
        </authorList>
    </citation>
    <scope>NUCLEOTIDE SEQUENCE [LARGE SCALE GENOMIC DNA]</scope>
    <source>
        <strain evidence="9">LMG 26678</strain>
    </source>
</reference>
<evidence type="ECO:0000256" key="1">
    <source>
        <dbReference type="ARBA" id="ARBA00004651"/>
    </source>
</evidence>
<dbReference type="Pfam" id="PF02687">
    <property type="entry name" value="FtsX"/>
    <property type="match status" value="2"/>
</dbReference>
<evidence type="ECO:0000256" key="6">
    <source>
        <dbReference type="PIRNR" id="PIRNR018968"/>
    </source>
</evidence>
<keyword evidence="4 6" id="KW-1133">Transmembrane helix</keyword>
<dbReference type="RefSeq" id="WP_208928552.1">
    <property type="nucleotide sequence ID" value="NZ_CP013655.1"/>
</dbReference>
<feature type="transmembrane region" description="Helical" evidence="6">
    <location>
        <begin position="102"/>
        <end position="126"/>
    </location>
</feature>
<keyword evidence="5 6" id="KW-0472">Membrane</keyword>